<evidence type="ECO:0000256" key="2">
    <source>
        <dbReference type="ARBA" id="ARBA00022884"/>
    </source>
</evidence>
<accession>A0A9R1W3H1</accession>
<organism evidence="4 5">
    <name type="scientific">Lactuca sativa</name>
    <name type="common">Garden lettuce</name>
    <dbReference type="NCBI Taxonomy" id="4236"/>
    <lineage>
        <taxon>Eukaryota</taxon>
        <taxon>Viridiplantae</taxon>
        <taxon>Streptophyta</taxon>
        <taxon>Embryophyta</taxon>
        <taxon>Tracheophyta</taxon>
        <taxon>Spermatophyta</taxon>
        <taxon>Magnoliopsida</taxon>
        <taxon>eudicotyledons</taxon>
        <taxon>Gunneridae</taxon>
        <taxon>Pentapetalae</taxon>
        <taxon>asterids</taxon>
        <taxon>campanulids</taxon>
        <taxon>Asterales</taxon>
        <taxon>Asteraceae</taxon>
        <taxon>Cichorioideae</taxon>
        <taxon>Cichorieae</taxon>
        <taxon>Lactucinae</taxon>
        <taxon>Lactuca</taxon>
    </lineage>
</organism>
<evidence type="ECO:0000259" key="3">
    <source>
        <dbReference type="Pfam" id="PF00035"/>
    </source>
</evidence>
<dbReference type="GO" id="GO:0003723">
    <property type="term" value="F:RNA binding"/>
    <property type="evidence" value="ECO:0007669"/>
    <property type="project" value="UniProtKB-KW"/>
</dbReference>
<keyword evidence="1" id="KW-0677">Repeat</keyword>
<comment type="caution">
    <text evidence="4">The sequence shown here is derived from an EMBL/GenBank/DDBJ whole genome shotgun (WGS) entry which is preliminary data.</text>
</comment>
<dbReference type="Proteomes" id="UP000235145">
    <property type="component" value="Unassembled WGS sequence"/>
</dbReference>
<gene>
    <name evidence="4" type="ORF">LSAT_V11C300147450</name>
</gene>
<dbReference type="Pfam" id="PF00035">
    <property type="entry name" value="dsrm"/>
    <property type="match status" value="1"/>
</dbReference>
<dbReference type="PANTHER" id="PTHR46031:SF31">
    <property type="entry name" value="DOUBLE-STRANDED RNA-BINDING PROTEIN 1-LIKE"/>
    <property type="match status" value="1"/>
</dbReference>
<proteinExistence type="predicted"/>
<keyword evidence="2" id="KW-0694">RNA-binding</keyword>
<evidence type="ECO:0000256" key="1">
    <source>
        <dbReference type="ARBA" id="ARBA00022737"/>
    </source>
</evidence>
<dbReference type="AlphaFoldDB" id="A0A9R1W3H1"/>
<dbReference type="PANTHER" id="PTHR46031">
    <property type="match status" value="1"/>
</dbReference>
<keyword evidence="5" id="KW-1185">Reference proteome</keyword>
<dbReference type="Gene3D" id="3.30.160.20">
    <property type="match status" value="1"/>
</dbReference>
<protein>
    <recommendedName>
        <fullName evidence="3">DRBM domain-containing protein</fullName>
    </recommendedName>
</protein>
<reference evidence="4 5" key="1">
    <citation type="journal article" date="2017" name="Nat. Commun.">
        <title>Genome assembly with in vitro proximity ligation data and whole-genome triplication in lettuce.</title>
        <authorList>
            <person name="Reyes-Chin-Wo S."/>
            <person name="Wang Z."/>
            <person name="Yang X."/>
            <person name="Kozik A."/>
            <person name="Arikit S."/>
            <person name="Song C."/>
            <person name="Xia L."/>
            <person name="Froenicke L."/>
            <person name="Lavelle D.O."/>
            <person name="Truco M.J."/>
            <person name="Xia R."/>
            <person name="Zhu S."/>
            <person name="Xu C."/>
            <person name="Xu H."/>
            <person name="Xu X."/>
            <person name="Cox K."/>
            <person name="Korf I."/>
            <person name="Meyers B.C."/>
            <person name="Michelmore R.W."/>
        </authorList>
    </citation>
    <scope>NUCLEOTIDE SEQUENCE [LARGE SCALE GENOMIC DNA]</scope>
    <source>
        <strain evidence="5">cv. Salinas</strain>
        <tissue evidence="4">Seedlings</tissue>
    </source>
</reference>
<dbReference type="EMBL" id="NBSK02000003">
    <property type="protein sequence ID" value="KAJ0216748.1"/>
    <property type="molecule type" value="Genomic_DNA"/>
</dbReference>
<evidence type="ECO:0000313" key="4">
    <source>
        <dbReference type="EMBL" id="KAJ0216748.1"/>
    </source>
</evidence>
<sequence>MLEIEGKQPTMYKSKLNEFCQKNGWRNPKYSCIKDGQEHTPLFKASVLVNVVNLFRSVSGELSKNSELCLPVLPEEKAMATASLPSETTLSIKETNSKKFKESYLICNKVRVHTSIPTTVLPNGTVMLPIGEDKWTVVSLESV</sequence>
<dbReference type="InterPro" id="IPR014720">
    <property type="entry name" value="dsRBD_dom"/>
</dbReference>
<evidence type="ECO:0000313" key="5">
    <source>
        <dbReference type="Proteomes" id="UP000235145"/>
    </source>
</evidence>
<dbReference type="SUPFAM" id="SSF54768">
    <property type="entry name" value="dsRNA-binding domain-like"/>
    <property type="match status" value="1"/>
</dbReference>
<name>A0A9R1W3H1_LACSA</name>
<feature type="domain" description="DRBM" evidence="3">
    <location>
        <begin position="12"/>
        <end position="50"/>
    </location>
</feature>